<evidence type="ECO:0000256" key="3">
    <source>
        <dbReference type="ARBA" id="ARBA00013208"/>
    </source>
</evidence>
<feature type="region of interest" description="Disordered" evidence="8">
    <location>
        <begin position="1"/>
        <end position="27"/>
    </location>
</feature>
<dbReference type="InterPro" id="IPR000223">
    <property type="entry name" value="Pept_S26A_signal_pept_1"/>
</dbReference>
<organism evidence="10 11">
    <name type="scientific">Calycomorphotria hydatis</name>
    <dbReference type="NCBI Taxonomy" id="2528027"/>
    <lineage>
        <taxon>Bacteria</taxon>
        <taxon>Pseudomonadati</taxon>
        <taxon>Planctomycetota</taxon>
        <taxon>Planctomycetia</taxon>
        <taxon>Planctomycetales</taxon>
        <taxon>Planctomycetaceae</taxon>
        <taxon>Calycomorphotria</taxon>
    </lineage>
</organism>
<evidence type="ECO:0000259" key="9">
    <source>
        <dbReference type="Pfam" id="PF10502"/>
    </source>
</evidence>
<name>A0A517T721_9PLAN</name>
<feature type="compositionally biased region" description="Basic and acidic residues" evidence="8">
    <location>
        <begin position="14"/>
        <end position="27"/>
    </location>
</feature>
<dbReference type="PROSITE" id="PS00761">
    <property type="entry name" value="SPASE_I_3"/>
    <property type="match status" value="1"/>
</dbReference>
<comment type="similarity">
    <text evidence="2 7">Belongs to the peptidase S26 family.</text>
</comment>
<comment type="catalytic activity">
    <reaction evidence="1 7">
        <text>Cleavage of hydrophobic, N-terminal signal or leader sequences from secreted and periplasmic proteins.</text>
        <dbReference type="EC" id="3.4.21.89"/>
    </reaction>
</comment>
<dbReference type="GO" id="GO:0006465">
    <property type="term" value="P:signal peptide processing"/>
    <property type="evidence" value="ECO:0007669"/>
    <property type="project" value="InterPro"/>
</dbReference>
<sequence>MPRTMRSQTAAATKADEAVKSDNAVKKKRDGMRDTIESIVVAFIFAFLVRSFEAEAFVIPTGSMAQTLMGRHKDVTCPECSHQFQIGASEELARSSQRLERRLKTAICPNCRVEIDIEENPAFPGDRIIVNKFTYDVGNPDRWDVLVFKFPEDPETNYIKRLIGLPGETIEIKQGDVYRVDENGRMEIVRKNHPAKQKALEFLVHDNNEPAKSLREAGWPERWAAVVQDDGPGAVAGWSPDREGWTADENARSFTVDQSAAEEPKWIRYRHFAPTWNDWAAVSEQRPLDPRARLILDFCPYNATTAAQVADGVDEGQGAYWVGDLAVDADVAFGQAGDGAEFLMELVEGPRIYRCKIDPETGLASLSYLDSVSDGDEAVEQLLAEGPTSIRPGSTHHLHFANCDDQLRLWVDGSLVKFDASTDYKPYGALDVQIPSEKDLTPVGMASKSLDVTVSNLKVFRDIYYQGHYLGGPGFERARSQQPTFMETGVGMSTLRSHADNPTVWGQLYYDNLLANQVPPEAYRMPLGPDEFLMLGDNSPKSQDSRLWSNRRMASHRHAVPRSALVGKAFFFLWPHGIPVGNPTKNGEARGYPIPGLDRFCYHTRVDGKLDKDYQKFGVPFYPNFGRIFRPIR</sequence>
<dbReference type="Pfam" id="PF10502">
    <property type="entry name" value="Peptidase_S26"/>
    <property type="match status" value="2"/>
</dbReference>
<evidence type="ECO:0000256" key="4">
    <source>
        <dbReference type="ARBA" id="ARBA00019232"/>
    </source>
</evidence>
<accession>A0A517T721</accession>
<evidence type="ECO:0000256" key="5">
    <source>
        <dbReference type="ARBA" id="ARBA00022801"/>
    </source>
</evidence>
<dbReference type="InterPro" id="IPR019757">
    <property type="entry name" value="Pept_S26A_signal_pept_1_Lys-AS"/>
</dbReference>
<evidence type="ECO:0000313" key="10">
    <source>
        <dbReference type="EMBL" id="QDT64159.1"/>
    </source>
</evidence>
<dbReference type="AlphaFoldDB" id="A0A517T721"/>
<dbReference type="GO" id="GO:0009003">
    <property type="term" value="F:signal peptidase activity"/>
    <property type="evidence" value="ECO:0007669"/>
    <property type="project" value="UniProtKB-EC"/>
</dbReference>
<keyword evidence="7" id="KW-0812">Transmembrane</keyword>
<evidence type="ECO:0000256" key="1">
    <source>
        <dbReference type="ARBA" id="ARBA00000677"/>
    </source>
</evidence>
<comment type="subcellular location">
    <subcellularLocation>
        <location evidence="7">Membrane</location>
        <topology evidence="7">Single-pass type II membrane protein</topology>
    </subcellularLocation>
</comment>
<protein>
    <recommendedName>
        <fullName evidence="4 7">Signal peptidase I</fullName>
        <ecNumber evidence="3 7">3.4.21.89</ecNumber>
    </recommendedName>
</protein>
<keyword evidence="11" id="KW-1185">Reference proteome</keyword>
<keyword evidence="7" id="KW-0645">Protease</keyword>
<keyword evidence="7" id="KW-1133">Transmembrane helix</keyword>
<gene>
    <name evidence="10" type="primary">lepB</name>
    <name evidence="10" type="ORF">V22_13900</name>
</gene>
<dbReference type="InterPro" id="IPR019533">
    <property type="entry name" value="Peptidase_S26"/>
</dbReference>
<dbReference type="PROSITE" id="PS00760">
    <property type="entry name" value="SPASE_I_2"/>
    <property type="match status" value="1"/>
</dbReference>
<dbReference type="KEGG" id="chya:V22_13900"/>
<evidence type="ECO:0000256" key="6">
    <source>
        <dbReference type="PIRSR" id="PIRSR600223-1"/>
    </source>
</evidence>
<evidence type="ECO:0000256" key="8">
    <source>
        <dbReference type="SAM" id="MobiDB-lite"/>
    </source>
</evidence>
<dbReference type="EMBL" id="CP036316">
    <property type="protein sequence ID" value="QDT64159.1"/>
    <property type="molecule type" value="Genomic_DNA"/>
</dbReference>
<dbReference type="PRINTS" id="PR00727">
    <property type="entry name" value="LEADERPTASE"/>
</dbReference>
<feature type="transmembrane region" description="Helical" evidence="7">
    <location>
        <begin position="35"/>
        <end position="52"/>
    </location>
</feature>
<feature type="compositionally biased region" description="Polar residues" evidence="8">
    <location>
        <begin position="1"/>
        <end position="11"/>
    </location>
</feature>
<keyword evidence="7" id="KW-0472">Membrane</keyword>
<dbReference type="Proteomes" id="UP000319976">
    <property type="component" value="Chromosome"/>
</dbReference>
<feature type="domain" description="Peptidase S26" evidence="9">
    <location>
        <begin position="525"/>
        <end position="574"/>
    </location>
</feature>
<dbReference type="GO" id="GO:0016020">
    <property type="term" value="C:membrane"/>
    <property type="evidence" value="ECO:0007669"/>
    <property type="project" value="UniProtKB-SubCell"/>
</dbReference>
<feature type="domain" description="Peptidase S26" evidence="9">
    <location>
        <begin position="122"/>
        <end position="192"/>
    </location>
</feature>
<dbReference type="NCBIfam" id="TIGR02227">
    <property type="entry name" value="sigpep_I_bact"/>
    <property type="match status" value="1"/>
</dbReference>
<feature type="active site" evidence="6">
    <location>
        <position position="160"/>
    </location>
</feature>
<dbReference type="RefSeq" id="WP_197439985.1">
    <property type="nucleotide sequence ID" value="NZ_CP036316.1"/>
</dbReference>
<dbReference type="SUPFAM" id="SSF51306">
    <property type="entry name" value="LexA/Signal peptidase"/>
    <property type="match status" value="2"/>
</dbReference>
<keyword evidence="5 7" id="KW-0378">Hydrolase</keyword>
<feature type="active site" evidence="6">
    <location>
        <position position="63"/>
    </location>
</feature>
<dbReference type="EC" id="3.4.21.89" evidence="3 7"/>
<dbReference type="InterPro" id="IPR019758">
    <property type="entry name" value="Pept_S26A_signal_pept_1_CS"/>
</dbReference>
<evidence type="ECO:0000256" key="7">
    <source>
        <dbReference type="RuleBase" id="RU362042"/>
    </source>
</evidence>
<reference evidence="10 11" key="1">
    <citation type="submission" date="2019-02" db="EMBL/GenBank/DDBJ databases">
        <title>Deep-cultivation of Planctomycetes and their phenomic and genomic characterization uncovers novel biology.</title>
        <authorList>
            <person name="Wiegand S."/>
            <person name="Jogler M."/>
            <person name="Boedeker C."/>
            <person name="Pinto D."/>
            <person name="Vollmers J."/>
            <person name="Rivas-Marin E."/>
            <person name="Kohn T."/>
            <person name="Peeters S.H."/>
            <person name="Heuer A."/>
            <person name="Rast P."/>
            <person name="Oberbeckmann S."/>
            <person name="Bunk B."/>
            <person name="Jeske O."/>
            <person name="Meyerdierks A."/>
            <person name="Storesund J.E."/>
            <person name="Kallscheuer N."/>
            <person name="Luecker S."/>
            <person name="Lage O.M."/>
            <person name="Pohl T."/>
            <person name="Merkel B.J."/>
            <person name="Hornburger P."/>
            <person name="Mueller R.-W."/>
            <person name="Bruemmer F."/>
            <person name="Labrenz M."/>
            <person name="Spormann A.M."/>
            <person name="Op den Camp H."/>
            <person name="Overmann J."/>
            <person name="Amann R."/>
            <person name="Jetten M.S.M."/>
            <person name="Mascher T."/>
            <person name="Medema M.H."/>
            <person name="Devos D.P."/>
            <person name="Kaster A.-K."/>
            <person name="Ovreas L."/>
            <person name="Rohde M."/>
            <person name="Galperin M.Y."/>
            <person name="Jogler C."/>
        </authorList>
    </citation>
    <scope>NUCLEOTIDE SEQUENCE [LARGE SCALE GENOMIC DNA]</scope>
    <source>
        <strain evidence="10 11">V22</strain>
    </source>
</reference>
<dbReference type="InterPro" id="IPR036286">
    <property type="entry name" value="LexA/Signal_pep-like_sf"/>
</dbReference>
<evidence type="ECO:0000256" key="2">
    <source>
        <dbReference type="ARBA" id="ARBA00009370"/>
    </source>
</evidence>
<dbReference type="PANTHER" id="PTHR43390:SF1">
    <property type="entry name" value="CHLOROPLAST PROCESSING PEPTIDASE"/>
    <property type="match status" value="1"/>
</dbReference>
<dbReference type="Gene3D" id="2.10.109.10">
    <property type="entry name" value="Umud Fragment, subunit A"/>
    <property type="match status" value="2"/>
</dbReference>
<dbReference type="GO" id="GO:0004252">
    <property type="term" value="F:serine-type endopeptidase activity"/>
    <property type="evidence" value="ECO:0007669"/>
    <property type="project" value="InterPro"/>
</dbReference>
<dbReference type="CDD" id="cd06530">
    <property type="entry name" value="S26_SPase_I"/>
    <property type="match status" value="1"/>
</dbReference>
<dbReference type="PANTHER" id="PTHR43390">
    <property type="entry name" value="SIGNAL PEPTIDASE I"/>
    <property type="match status" value="1"/>
</dbReference>
<evidence type="ECO:0000313" key="11">
    <source>
        <dbReference type="Proteomes" id="UP000319976"/>
    </source>
</evidence>
<proteinExistence type="inferred from homology"/>